<accession>A0ABP3ESE2</accession>
<gene>
    <name evidence="1" type="ORF">GCM10009539_75290</name>
</gene>
<keyword evidence="2" id="KW-1185">Reference proteome</keyword>
<comment type="caution">
    <text evidence="1">The sequence shown here is derived from an EMBL/GenBank/DDBJ whole genome shotgun (WGS) entry which is preliminary data.</text>
</comment>
<dbReference type="EMBL" id="BAAAGX010000034">
    <property type="protein sequence ID" value="GAA0276433.1"/>
    <property type="molecule type" value="Genomic_DNA"/>
</dbReference>
<evidence type="ECO:0000313" key="1">
    <source>
        <dbReference type="EMBL" id="GAA0276433.1"/>
    </source>
</evidence>
<sequence length="154" mass="16060">MGVVGRFGCTEQLIGAVVPDLRVDPETVPAPLTVLPSAALPTGEFVLDVARVDRSGRFPACGVLSVLGWEFGWRIEVDAVHGAVVIRRAASGRRAVDGRGSIPLPVAVRDLCGIAPAGEVVLAASAVLQVLVVHPAAIVARLLSEHHVRLLGGW</sequence>
<evidence type="ECO:0000313" key="2">
    <source>
        <dbReference type="Proteomes" id="UP001500967"/>
    </source>
</evidence>
<protein>
    <submittedName>
        <fullName evidence="1">Uncharacterized protein</fullName>
    </submittedName>
</protein>
<dbReference type="RefSeq" id="WP_344653734.1">
    <property type="nucleotide sequence ID" value="NZ_BAAAGX010000034.1"/>
</dbReference>
<reference evidence="2" key="1">
    <citation type="journal article" date="2019" name="Int. J. Syst. Evol. Microbiol.">
        <title>The Global Catalogue of Microorganisms (GCM) 10K type strain sequencing project: providing services to taxonomists for standard genome sequencing and annotation.</title>
        <authorList>
            <consortium name="The Broad Institute Genomics Platform"/>
            <consortium name="The Broad Institute Genome Sequencing Center for Infectious Disease"/>
            <person name="Wu L."/>
            <person name="Ma J."/>
        </authorList>
    </citation>
    <scope>NUCLEOTIDE SEQUENCE [LARGE SCALE GENOMIC DNA]</scope>
    <source>
        <strain evidence="2">JCM 10425</strain>
    </source>
</reference>
<proteinExistence type="predicted"/>
<dbReference type="Proteomes" id="UP001500967">
    <property type="component" value="Unassembled WGS sequence"/>
</dbReference>
<organism evidence="1 2">
    <name type="scientific">Cryptosporangium japonicum</name>
    <dbReference type="NCBI Taxonomy" id="80872"/>
    <lineage>
        <taxon>Bacteria</taxon>
        <taxon>Bacillati</taxon>
        <taxon>Actinomycetota</taxon>
        <taxon>Actinomycetes</taxon>
        <taxon>Cryptosporangiales</taxon>
        <taxon>Cryptosporangiaceae</taxon>
        <taxon>Cryptosporangium</taxon>
    </lineage>
</organism>
<name>A0ABP3ESE2_9ACTN</name>